<evidence type="ECO:0000313" key="3">
    <source>
        <dbReference type="EMBL" id="CAC5378968.1"/>
    </source>
</evidence>
<sequence>MKTESRSINKMEAELIPKICEFCEASREIEMKCVNCNLFLCGACHLKIHSKIKAANDHNGINVQDYCTESIFENSRKVNLKQMSCIKHNQKTCFMFCKDCEQLICSTCIIESHDQHKFEEIDNAYHEKVNKLENETIRIDSEIPKVEIKATRLREMKFEGEKSFLEIKSKIFQHEYQIKEDISMEAKTLLARVDARWKVTKDSITKQGKQVQKIRDDLKKRNAQLSLILNSRQADEFFSKASNINHLSPITFLSHVQIETFRFTPSNRDCKEIGLCHKKERFEFFHAFQTNLAISKMLKIEENQYVLYSHIENKLQQVQFIDKTINIQKEVNNVVASDIASNLYCLTDNGKLMRLPLCTNCQYSDDLICIHVNNENQIVVGSKFDDNPYEEIYSGMIMIFTSVVYFHDYTYKEIEDPLFRRVLDNFIPDRITSTRDNDYCLIVRETLHGRKQIARFNHKFEFKWAYDGCCKDNFFPADVTEAPSELIYVADAYNGTIHVLNQDGDVVTCNLLANENVADPLSVYITVPGMIFIGCKKTKKNQPAHIYLFKLK</sequence>
<keyword evidence="1" id="KW-0862">Zinc</keyword>
<accession>A0A6J8B4V5</accession>
<feature type="domain" description="B box-type" evidence="2">
    <location>
        <begin position="80"/>
        <end position="121"/>
    </location>
</feature>
<dbReference type="OrthoDB" id="6068722at2759"/>
<gene>
    <name evidence="3" type="ORF">MCOR_15090</name>
</gene>
<keyword evidence="1" id="KW-0479">Metal-binding</keyword>
<keyword evidence="1" id="KW-0863">Zinc-finger</keyword>
<dbReference type="Gene3D" id="3.30.160.60">
    <property type="entry name" value="Classic Zinc Finger"/>
    <property type="match status" value="1"/>
</dbReference>
<reference evidence="3 4" key="1">
    <citation type="submission" date="2020-06" db="EMBL/GenBank/DDBJ databases">
        <authorList>
            <person name="Li R."/>
            <person name="Bekaert M."/>
        </authorList>
    </citation>
    <scope>NUCLEOTIDE SEQUENCE [LARGE SCALE GENOMIC DNA]</scope>
    <source>
        <strain evidence="4">wild</strain>
    </source>
</reference>
<proteinExistence type="predicted"/>
<protein>
    <recommendedName>
        <fullName evidence="2">B box-type domain-containing protein</fullName>
    </recommendedName>
</protein>
<name>A0A6J8B4V5_MYTCO</name>
<keyword evidence="4" id="KW-1185">Reference proteome</keyword>
<dbReference type="GO" id="GO:0008270">
    <property type="term" value="F:zinc ion binding"/>
    <property type="evidence" value="ECO:0007669"/>
    <property type="project" value="UniProtKB-KW"/>
</dbReference>
<dbReference type="Pfam" id="PF00643">
    <property type="entry name" value="zf-B_box"/>
    <property type="match status" value="1"/>
</dbReference>
<dbReference type="Proteomes" id="UP000507470">
    <property type="component" value="Unassembled WGS sequence"/>
</dbReference>
<dbReference type="PROSITE" id="PS50119">
    <property type="entry name" value="ZF_BBOX"/>
    <property type="match status" value="1"/>
</dbReference>
<evidence type="ECO:0000259" key="2">
    <source>
        <dbReference type="PROSITE" id="PS50119"/>
    </source>
</evidence>
<dbReference type="InterPro" id="IPR047153">
    <property type="entry name" value="TRIM45/56/19-like"/>
</dbReference>
<dbReference type="CDD" id="cd19757">
    <property type="entry name" value="Bbox1"/>
    <property type="match status" value="1"/>
</dbReference>
<dbReference type="EMBL" id="CACVKT020002618">
    <property type="protein sequence ID" value="CAC5378968.1"/>
    <property type="molecule type" value="Genomic_DNA"/>
</dbReference>
<evidence type="ECO:0000313" key="4">
    <source>
        <dbReference type="Proteomes" id="UP000507470"/>
    </source>
</evidence>
<dbReference type="SMART" id="SM00336">
    <property type="entry name" value="BBOX"/>
    <property type="match status" value="2"/>
</dbReference>
<dbReference type="AlphaFoldDB" id="A0A6J8B4V5"/>
<dbReference type="SUPFAM" id="SSF57845">
    <property type="entry name" value="B-box zinc-binding domain"/>
    <property type="match status" value="1"/>
</dbReference>
<organism evidence="3 4">
    <name type="scientific">Mytilus coruscus</name>
    <name type="common">Sea mussel</name>
    <dbReference type="NCBI Taxonomy" id="42192"/>
    <lineage>
        <taxon>Eukaryota</taxon>
        <taxon>Metazoa</taxon>
        <taxon>Spiralia</taxon>
        <taxon>Lophotrochozoa</taxon>
        <taxon>Mollusca</taxon>
        <taxon>Bivalvia</taxon>
        <taxon>Autobranchia</taxon>
        <taxon>Pteriomorphia</taxon>
        <taxon>Mytilida</taxon>
        <taxon>Mytiloidea</taxon>
        <taxon>Mytilidae</taxon>
        <taxon>Mytilinae</taxon>
        <taxon>Mytilus</taxon>
    </lineage>
</organism>
<dbReference type="PANTHER" id="PTHR25462">
    <property type="entry name" value="BONUS, ISOFORM C-RELATED"/>
    <property type="match status" value="1"/>
</dbReference>
<evidence type="ECO:0000256" key="1">
    <source>
        <dbReference type="PROSITE-ProRule" id="PRU00024"/>
    </source>
</evidence>
<dbReference type="PANTHER" id="PTHR25462:SF296">
    <property type="entry name" value="MEIOTIC P26, ISOFORM F"/>
    <property type="match status" value="1"/>
</dbReference>
<dbReference type="InterPro" id="IPR000315">
    <property type="entry name" value="Znf_B-box"/>
</dbReference>